<dbReference type="Proteomes" id="UP000251075">
    <property type="component" value="Unassembled WGS sequence"/>
</dbReference>
<protein>
    <submittedName>
        <fullName evidence="2">Uncharacterized protein</fullName>
    </submittedName>
</protein>
<gene>
    <name evidence="2" type="ORF">CU669_12890</name>
</gene>
<feature type="region of interest" description="Disordered" evidence="1">
    <location>
        <begin position="49"/>
        <end position="116"/>
    </location>
</feature>
<accession>A0A364NX01</accession>
<organism evidence="2 3">
    <name type="scientific">Paramagnetospirillum kuznetsovii</name>
    <dbReference type="NCBI Taxonomy" id="2053833"/>
    <lineage>
        <taxon>Bacteria</taxon>
        <taxon>Pseudomonadati</taxon>
        <taxon>Pseudomonadota</taxon>
        <taxon>Alphaproteobacteria</taxon>
        <taxon>Rhodospirillales</taxon>
        <taxon>Magnetospirillaceae</taxon>
        <taxon>Paramagnetospirillum</taxon>
    </lineage>
</organism>
<dbReference type="EMBL" id="PGTO01000009">
    <property type="protein sequence ID" value="RAU21583.1"/>
    <property type="molecule type" value="Genomic_DNA"/>
</dbReference>
<sequence>MLSDLSVGDTIRWLLMIHHQGTKDTKRAEQKAKPYSLVMAGRVPATHAVPLEIPMQGQSKRMGVVARDKHGHDGRQKTVSPSWCLCGQYPRQPAEHVAEFKPDRSGSSPRMTGARK</sequence>
<dbReference type="AlphaFoldDB" id="A0A364NX01"/>
<comment type="caution">
    <text evidence="2">The sequence shown here is derived from an EMBL/GenBank/DDBJ whole genome shotgun (WGS) entry which is preliminary data.</text>
</comment>
<name>A0A364NX01_9PROT</name>
<feature type="compositionally biased region" description="Basic and acidic residues" evidence="1">
    <location>
        <begin position="66"/>
        <end position="76"/>
    </location>
</feature>
<evidence type="ECO:0000313" key="2">
    <source>
        <dbReference type="EMBL" id="RAU21583.1"/>
    </source>
</evidence>
<evidence type="ECO:0000256" key="1">
    <source>
        <dbReference type="SAM" id="MobiDB-lite"/>
    </source>
</evidence>
<keyword evidence="3" id="KW-1185">Reference proteome</keyword>
<feature type="compositionally biased region" description="Basic and acidic residues" evidence="1">
    <location>
        <begin position="93"/>
        <end position="104"/>
    </location>
</feature>
<evidence type="ECO:0000313" key="3">
    <source>
        <dbReference type="Proteomes" id="UP000251075"/>
    </source>
</evidence>
<reference evidence="2 3" key="1">
    <citation type="submission" date="2017-11" db="EMBL/GenBank/DDBJ databases">
        <title>Draft genome sequence of magnetotactic bacterium Magnetospirillum kuznetsovii LBB-42.</title>
        <authorList>
            <person name="Grouzdev D.S."/>
            <person name="Rysina M.S."/>
            <person name="Baslerov R.V."/>
            <person name="Koziaeva V."/>
        </authorList>
    </citation>
    <scope>NUCLEOTIDE SEQUENCE [LARGE SCALE GENOMIC DNA]</scope>
    <source>
        <strain evidence="2 3">LBB-42</strain>
    </source>
</reference>
<proteinExistence type="predicted"/>